<keyword evidence="4" id="KW-1185">Reference proteome</keyword>
<dbReference type="PANTHER" id="PTHR43364:SF4">
    <property type="entry name" value="NAD(P)-LINKED OXIDOREDUCTASE SUPERFAMILY PROTEIN"/>
    <property type="match status" value="1"/>
</dbReference>
<dbReference type="SUPFAM" id="SSF51430">
    <property type="entry name" value="NAD(P)-linked oxidoreductase"/>
    <property type="match status" value="1"/>
</dbReference>
<dbReference type="EMBL" id="CP024199">
    <property type="protein sequence ID" value="AUG54687.1"/>
    <property type="molecule type" value="Genomic_DNA"/>
</dbReference>
<sequence>MKYRLLGQNTGLAVSELVLGTARMGKSASGQSNANEARMILQHFHAAGGNFIDTSSAYQGGQSETFLGDFLAGHRRDEFVIASKYCRTAEATPAIATHGNHRKSLKIEVEGSLKRLKTDYIDVYFVHFDDGITPIDEIMRGLDDLVRAGKILYVGLSNMPVWRVASAFMLAKSAGLIPPSVMQMQYNLAERAIEREYLPFAKASGMAMMAWSPLFGGVLAKDMADLGDVAGAGSRQSNPHNHNHHNNAHLVPALEKLAEMAGRLHKSRAEIALAWLLAKGTFPVLGPRTLDQLNGCLSAGDVVLSDDDLASLDQAFAFQAGYPYDLLDKTCQAAGYRRLALNGPVL</sequence>
<feature type="domain" description="NADP-dependent oxidoreductase" evidence="2">
    <location>
        <begin position="16"/>
        <end position="315"/>
    </location>
</feature>
<evidence type="ECO:0000259" key="2">
    <source>
        <dbReference type="Pfam" id="PF00248"/>
    </source>
</evidence>
<organism evidence="3 4">
    <name type="scientific">Thalassospira marina</name>
    <dbReference type="NCBI Taxonomy" id="2048283"/>
    <lineage>
        <taxon>Bacteria</taxon>
        <taxon>Pseudomonadati</taxon>
        <taxon>Pseudomonadota</taxon>
        <taxon>Alphaproteobacteria</taxon>
        <taxon>Rhodospirillales</taxon>
        <taxon>Thalassospiraceae</taxon>
        <taxon>Thalassospira</taxon>
    </lineage>
</organism>
<dbReference type="InterPro" id="IPR023210">
    <property type="entry name" value="NADP_OxRdtase_dom"/>
</dbReference>
<gene>
    <name evidence="3" type="ORF">CSC3H3_19640</name>
</gene>
<dbReference type="RefSeq" id="WP_101285939.1">
    <property type="nucleotide sequence ID" value="NZ_CP024199.1"/>
</dbReference>
<dbReference type="Gene3D" id="3.20.20.100">
    <property type="entry name" value="NADP-dependent oxidoreductase domain"/>
    <property type="match status" value="1"/>
</dbReference>
<dbReference type="PANTHER" id="PTHR43364">
    <property type="entry name" value="NADH-SPECIFIC METHYLGLYOXAL REDUCTASE-RELATED"/>
    <property type="match status" value="1"/>
</dbReference>
<dbReference type="Pfam" id="PF00248">
    <property type="entry name" value="Aldo_ket_red"/>
    <property type="match status" value="1"/>
</dbReference>
<name>A0ABM6QDW5_9PROT</name>
<reference evidence="3 4" key="1">
    <citation type="submission" date="2017-10" db="EMBL/GenBank/DDBJ databases">
        <title>Biodiversity and function of Thalassospira species in the particle-attached aromatic-hydrocarbon-degrading consortia from the surface seawater of the China South Sea.</title>
        <authorList>
            <person name="Dong C."/>
            <person name="Liu R."/>
            <person name="Shao Z."/>
        </authorList>
    </citation>
    <scope>NUCLEOTIDE SEQUENCE [LARGE SCALE GENOMIC DNA]</scope>
    <source>
        <strain evidence="3 4">CSC3H3</strain>
    </source>
</reference>
<dbReference type="InterPro" id="IPR020471">
    <property type="entry name" value="AKR"/>
</dbReference>
<keyword evidence="1" id="KW-0560">Oxidoreductase</keyword>
<accession>A0ABM6QDW5</accession>
<dbReference type="Proteomes" id="UP000233458">
    <property type="component" value="Chromosome"/>
</dbReference>
<dbReference type="PRINTS" id="PR00069">
    <property type="entry name" value="ALDKETRDTASE"/>
</dbReference>
<dbReference type="InterPro" id="IPR050523">
    <property type="entry name" value="AKR_Detox_Biosynth"/>
</dbReference>
<evidence type="ECO:0000313" key="3">
    <source>
        <dbReference type="EMBL" id="AUG54687.1"/>
    </source>
</evidence>
<proteinExistence type="predicted"/>
<evidence type="ECO:0000313" key="4">
    <source>
        <dbReference type="Proteomes" id="UP000233458"/>
    </source>
</evidence>
<dbReference type="InterPro" id="IPR036812">
    <property type="entry name" value="NAD(P)_OxRdtase_dom_sf"/>
</dbReference>
<protein>
    <submittedName>
        <fullName evidence="3">Oxidoreductase</fullName>
    </submittedName>
</protein>
<evidence type="ECO:0000256" key="1">
    <source>
        <dbReference type="ARBA" id="ARBA00023002"/>
    </source>
</evidence>